<dbReference type="PANTHER" id="PTHR33710:SF79">
    <property type="entry name" value="OS06G0205337 PROTEIN"/>
    <property type="match status" value="1"/>
</dbReference>
<dbReference type="PANTHER" id="PTHR33710">
    <property type="entry name" value="BNAC02G09200D PROTEIN"/>
    <property type="match status" value="1"/>
</dbReference>
<comment type="caution">
    <text evidence="1">The sequence shown here is derived from an EMBL/GenBank/DDBJ whole genome shotgun (WGS) entry which is preliminary data.</text>
</comment>
<accession>A0AAV3RCF9</accession>
<proteinExistence type="predicted"/>
<sequence>MEAFNDCVREVELVDHPHTGNLYTWNKNWKDNRMLRVLDKVLCNHKWMYRFRAAQVDIPVVSESDHYSLSITVVPEFELEARPFKYQSFWSKHTLSQGIVKDCWDTERIGNNLNIEYKRLCDAERQLYLSKSRIKWYKEGDANTSFFHKSMRVHQAKNRITQMYDKNGILVQNYDEVKTIVVDYYKEFFAAQVNIFSDREQVKSILQKTRSQTQVAAICSKVTTIEVVKVMLSIKIGKTPGPDGFSAEFYKDT</sequence>
<organism evidence="1 2">
    <name type="scientific">Lithospermum erythrorhizon</name>
    <name type="common">Purple gromwell</name>
    <name type="synonym">Lithospermum officinale var. erythrorhizon</name>
    <dbReference type="NCBI Taxonomy" id="34254"/>
    <lineage>
        <taxon>Eukaryota</taxon>
        <taxon>Viridiplantae</taxon>
        <taxon>Streptophyta</taxon>
        <taxon>Embryophyta</taxon>
        <taxon>Tracheophyta</taxon>
        <taxon>Spermatophyta</taxon>
        <taxon>Magnoliopsida</taxon>
        <taxon>eudicotyledons</taxon>
        <taxon>Gunneridae</taxon>
        <taxon>Pentapetalae</taxon>
        <taxon>asterids</taxon>
        <taxon>lamiids</taxon>
        <taxon>Boraginales</taxon>
        <taxon>Boraginaceae</taxon>
        <taxon>Boraginoideae</taxon>
        <taxon>Lithospermeae</taxon>
        <taxon>Lithospermum</taxon>
    </lineage>
</organism>
<dbReference type="InterPro" id="IPR036691">
    <property type="entry name" value="Endo/exonu/phosph_ase_sf"/>
</dbReference>
<dbReference type="EMBL" id="BAABME010026234">
    <property type="protein sequence ID" value="GAA0173535.1"/>
    <property type="molecule type" value="Genomic_DNA"/>
</dbReference>
<evidence type="ECO:0000313" key="1">
    <source>
        <dbReference type="EMBL" id="GAA0173535.1"/>
    </source>
</evidence>
<dbReference type="AlphaFoldDB" id="A0AAV3RCF9"/>
<reference evidence="1 2" key="1">
    <citation type="submission" date="2024-01" db="EMBL/GenBank/DDBJ databases">
        <title>The complete chloroplast genome sequence of Lithospermum erythrorhizon: insights into the phylogenetic relationship among Boraginaceae species and the maternal lineages of purple gromwells.</title>
        <authorList>
            <person name="Okada T."/>
            <person name="Watanabe K."/>
        </authorList>
    </citation>
    <scope>NUCLEOTIDE SEQUENCE [LARGE SCALE GENOMIC DNA]</scope>
</reference>
<dbReference type="SUPFAM" id="SSF56219">
    <property type="entry name" value="DNase I-like"/>
    <property type="match status" value="1"/>
</dbReference>
<gene>
    <name evidence="1" type="ORF">LIER_41545</name>
</gene>
<dbReference type="Proteomes" id="UP001454036">
    <property type="component" value="Unassembled WGS sequence"/>
</dbReference>
<evidence type="ECO:0000313" key="2">
    <source>
        <dbReference type="Proteomes" id="UP001454036"/>
    </source>
</evidence>
<keyword evidence="2" id="KW-1185">Reference proteome</keyword>
<name>A0AAV3RCF9_LITER</name>
<protein>
    <submittedName>
        <fullName evidence="1">Uncharacterized protein</fullName>
    </submittedName>
</protein>